<evidence type="ECO:0000313" key="4">
    <source>
        <dbReference type="EMBL" id="KAK7694235.1"/>
    </source>
</evidence>
<dbReference type="AlphaFoldDB" id="A0AAW0GT74"/>
<gene>
    <name evidence="4" type="ORF">QCA50_001415</name>
</gene>
<organism evidence="4 5">
    <name type="scientific">Cerrena zonata</name>
    <dbReference type="NCBI Taxonomy" id="2478898"/>
    <lineage>
        <taxon>Eukaryota</taxon>
        <taxon>Fungi</taxon>
        <taxon>Dikarya</taxon>
        <taxon>Basidiomycota</taxon>
        <taxon>Agaricomycotina</taxon>
        <taxon>Agaricomycetes</taxon>
        <taxon>Polyporales</taxon>
        <taxon>Cerrenaceae</taxon>
        <taxon>Cerrena</taxon>
    </lineage>
</organism>
<dbReference type="Proteomes" id="UP001385951">
    <property type="component" value="Unassembled WGS sequence"/>
</dbReference>
<sequence>MFTSKSKKQAAKLKDEGNALFTQKLYAEAYAKYSEAIAKDSTNATYFANRAACSLNMRKSLDAGHDALQATLLDPSYAKAHARLATAEFMIGSFISSVKSWQSAIAALPSRNLTPAELKQKAEWTRDISVAADRMDEVILRGSPPVPHPTQAPWLRAMAMEDELKERGDEGLLGSVWVILPAFRLWSTGIRALKDFYETGSVEEVDPTILENLTDSLIWDSRIFYEDQDTFSEIYNPYMKALFMKFKFTSTGGTEHITSQILQRQEQDGWDATRTSLNLTIRTRILRAFVTGKSQRHYIGEEISLRCVLDVLEWGNTGPWKDVPLKTKGDIFARKFVRGIRSLHMISYRQASGEDPQNYPMENLYEEAKAALQECESAEEKSADLSSDRGFVNAFYNYPKGFALGTIGYYHSDVARKAALNSEPTKYHSNQAAQAFRDAAECFPQDDELHVYWLSNAIHSMWHCPAQDLVPIMEKLRLAELEKKKIWEHSLTMNAIPDYATQLETIISTEKKILEGILLGKFKLEDPLIPEDSLPQ</sequence>
<comment type="caution">
    <text evidence="4">The sequence shown here is derived from an EMBL/GenBank/DDBJ whole genome shotgun (WGS) entry which is preliminary data.</text>
</comment>
<dbReference type="PANTHER" id="PTHR45831">
    <property type="entry name" value="LD24721P"/>
    <property type="match status" value="1"/>
</dbReference>
<dbReference type="InterPro" id="IPR047150">
    <property type="entry name" value="SGT"/>
</dbReference>
<name>A0AAW0GT74_9APHY</name>
<feature type="coiled-coil region" evidence="3">
    <location>
        <begin position="361"/>
        <end position="388"/>
    </location>
</feature>
<dbReference type="SMART" id="SM00028">
    <property type="entry name" value="TPR"/>
    <property type="match status" value="3"/>
</dbReference>
<proteinExistence type="predicted"/>
<protein>
    <recommendedName>
        <fullName evidence="6">TPR-like protein</fullName>
    </recommendedName>
</protein>
<dbReference type="EMBL" id="JASBNA010000002">
    <property type="protein sequence ID" value="KAK7694235.1"/>
    <property type="molecule type" value="Genomic_DNA"/>
</dbReference>
<dbReference type="GO" id="GO:0016020">
    <property type="term" value="C:membrane"/>
    <property type="evidence" value="ECO:0007669"/>
    <property type="project" value="TreeGrafter"/>
</dbReference>
<evidence type="ECO:0008006" key="6">
    <source>
        <dbReference type="Google" id="ProtNLM"/>
    </source>
</evidence>
<keyword evidence="2" id="KW-0802">TPR repeat</keyword>
<dbReference type="Gene3D" id="1.25.40.10">
    <property type="entry name" value="Tetratricopeptide repeat domain"/>
    <property type="match status" value="1"/>
</dbReference>
<dbReference type="GO" id="GO:0072380">
    <property type="term" value="C:TRC complex"/>
    <property type="evidence" value="ECO:0007669"/>
    <property type="project" value="TreeGrafter"/>
</dbReference>
<keyword evidence="3" id="KW-0175">Coiled coil</keyword>
<evidence type="ECO:0000313" key="5">
    <source>
        <dbReference type="Proteomes" id="UP001385951"/>
    </source>
</evidence>
<evidence type="ECO:0000256" key="2">
    <source>
        <dbReference type="ARBA" id="ARBA00022803"/>
    </source>
</evidence>
<keyword evidence="5" id="KW-1185">Reference proteome</keyword>
<dbReference type="GO" id="GO:0006620">
    <property type="term" value="P:post-translational protein targeting to endoplasmic reticulum membrane"/>
    <property type="evidence" value="ECO:0007669"/>
    <property type="project" value="TreeGrafter"/>
</dbReference>
<accession>A0AAW0GT74</accession>
<keyword evidence="1" id="KW-0677">Repeat</keyword>
<dbReference type="InterPro" id="IPR019734">
    <property type="entry name" value="TPR_rpt"/>
</dbReference>
<dbReference type="GO" id="GO:0060090">
    <property type="term" value="F:molecular adaptor activity"/>
    <property type="evidence" value="ECO:0007669"/>
    <property type="project" value="TreeGrafter"/>
</dbReference>
<evidence type="ECO:0000256" key="3">
    <source>
        <dbReference type="SAM" id="Coils"/>
    </source>
</evidence>
<dbReference type="SUPFAM" id="SSF48452">
    <property type="entry name" value="TPR-like"/>
    <property type="match status" value="1"/>
</dbReference>
<dbReference type="PANTHER" id="PTHR45831:SF2">
    <property type="entry name" value="LD24721P"/>
    <property type="match status" value="1"/>
</dbReference>
<evidence type="ECO:0000256" key="1">
    <source>
        <dbReference type="ARBA" id="ARBA00022737"/>
    </source>
</evidence>
<reference evidence="4 5" key="1">
    <citation type="submission" date="2022-09" db="EMBL/GenBank/DDBJ databases">
        <authorList>
            <person name="Palmer J.M."/>
        </authorList>
    </citation>
    <scope>NUCLEOTIDE SEQUENCE [LARGE SCALE GENOMIC DNA]</scope>
    <source>
        <strain evidence="4 5">DSM 7382</strain>
    </source>
</reference>
<dbReference type="InterPro" id="IPR011990">
    <property type="entry name" value="TPR-like_helical_dom_sf"/>
</dbReference>